<proteinExistence type="predicted"/>
<protein>
    <submittedName>
        <fullName evidence="1">(apollo) hypothetical protein</fullName>
    </submittedName>
</protein>
<dbReference type="EMBL" id="CAJQZP010000585">
    <property type="protein sequence ID" value="CAG4970266.1"/>
    <property type="molecule type" value="Genomic_DNA"/>
</dbReference>
<reference evidence="1" key="1">
    <citation type="submission" date="2021-04" db="EMBL/GenBank/DDBJ databases">
        <authorList>
            <person name="Tunstrom K."/>
        </authorList>
    </citation>
    <scope>NUCLEOTIDE SEQUENCE</scope>
</reference>
<keyword evidence="2" id="KW-1185">Reference proteome</keyword>
<accession>A0A8S3WQD1</accession>
<dbReference type="Proteomes" id="UP000691718">
    <property type="component" value="Unassembled WGS sequence"/>
</dbReference>
<sequence>MVQKSLSSDDIDLEIDYAESGNSEWNEDSDSIVENTEVENEKVTEKRRLKLAFYKRSQKRVKDLFRTPDRILKICL</sequence>
<evidence type="ECO:0000313" key="1">
    <source>
        <dbReference type="EMBL" id="CAG4970266.1"/>
    </source>
</evidence>
<evidence type="ECO:0000313" key="2">
    <source>
        <dbReference type="Proteomes" id="UP000691718"/>
    </source>
</evidence>
<comment type="caution">
    <text evidence="1">The sequence shown here is derived from an EMBL/GenBank/DDBJ whole genome shotgun (WGS) entry which is preliminary data.</text>
</comment>
<dbReference type="AlphaFoldDB" id="A0A8S3WQD1"/>
<organism evidence="1 2">
    <name type="scientific">Parnassius apollo</name>
    <name type="common">Apollo butterfly</name>
    <name type="synonym">Papilio apollo</name>
    <dbReference type="NCBI Taxonomy" id="110799"/>
    <lineage>
        <taxon>Eukaryota</taxon>
        <taxon>Metazoa</taxon>
        <taxon>Ecdysozoa</taxon>
        <taxon>Arthropoda</taxon>
        <taxon>Hexapoda</taxon>
        <taxon>Insecta</taxon>
        <taxon>Pterygota</taxon>
        <taxon>Neoptera</taxon>
        <taxon>Endopterygota</taxon>
        <taxon>Lepidoptera</taxon>
        <taxon>Glossata</taxon>
        <taxon>Ditrysia</taxon>
        <taxon>Papilionoidea</taxon>
        <taxon>Papilionidae</taxon>
        <taxon>Parnassiinae</taxon>
        <taxon>Parnassini</taxon>
        <taxon>Parnassius</taxon>
        <taxon>Parnassius</taxon>
    </lineage>
</organism>
<gene>
    <name evidence="1" type="ORF">PAPOLLO_LOCUS8260</name>
</gene>
<name>A0A8S3WQD1_PARAO</name>